<evidence type="ECO:0000259" key="7">
    <source>
        <dbReference type="PROSITE" id="PS50035"/>
    </source>
</evidence>
<keyword evidence="9" id="KW-1185">Reference proteome</keyword>
<accession>A0ABP3EJC1</accession>
<evidence type="ECO:0000256" key="2">
    <source>
        <dbReference type="ARBA" id="ARBA00008664"/>
    </source>
</evidence>
<dbReference type="PANTHER" id="PTHR43856">
    <property type="entry name" value="CARDIOLIPIN HYDROLASE"/>
    <property type="match status" value="1"/>
</dbReference>
<dbReference type="InterPro" id="IPR051406">
    <property type="entry name" value="PLD_domain"/>
</dbReference>
<evidence type="ECO:0000256" key="1">
    <source>
        <dbReference type="ARBA" id="ARBA00000798"/>
    </source>
</evidence>
<evidence type="ECO:0000256" key="5">
    <source>
        <dbReference type="ARBA" id="ARBA00022963"/>
    </source>
</evidence>
<evidence type="ECO:0000313" key="9">
    <source>
        <dbReference type="Proteomes" id="UP001500967"/>
    </source>
</evidence>
<dbReference type="EC" id="3.1.4.4" evidence="3"/>
<name>A0ABP3EJC1_9ACTN</name>
<evidence type="ECO:0000313" key="8">
    <source>
        <dbReference type="EMBL" id="GAA0265329.1"/>
    </source>
</evidence>
<dbReference type="EMBL" id="BAAAGX010000025">
    <property type="protein sequence ID" value="GAA0265329.1"/>
    <property type="molecule type" value="Genomic_DNA"/>
</dbReference>
<evidence type="ECO:0000256" key="4">
    <source>
        <dbReference type="ARBA" id="ARBA00022801"/>
    </source>
</evidence>
<dbReference type="PANTHER" id="PTHR43856:SF1">
    <property type="entry name" value="MITOCHONDRIAL CARDIOLIPIN HYDROLASE"/>
    <property type="match status" value="1"/>
</dbReference>
<dbReference type="SUPFAM" id="SSF56024">
    <property type="entry name" value="Phospholipase D/nuclease"/>
    <property type="match status" value="1"/>
</dbReference>
<dbReference type="InterPro" id="IPR001736">
    <property type="entry name" value="PLipase_D/transphosphatidylase"/>
</dbReference>
<evidence type="ECO:0000256" key="6">
    <source>
        <dbReference type="ARBA" id="ARBA00023098"/>
    </source>
</evidence>
<proteinExistence type="inferred from homology"/>
<dbReference type="RefSeq" id="WP_344652251.1">
    <property type="nucleotide sequence ID" value="NZ_BAAAGX010000025.1"/>
</dbReference>
<feature type="domain" description="PLD phosphodiesterase" evidence="7">
    <location>
        <begin position="180"/>
        <end position="207"/>
    </location>
</feature>
<evidence type="ECO:0000256" key="3">
    <source>
        <dbReference type="ARBA" id="ARBA00012027"/>
    </source>
</evidence>
<protein>
    <recommendedName>
        <fullName evidence="3">phospholipase D</fullName>
        <ecNumber evidence="3">3.1.4.4</ecNumber>
    </recommendedName>
</protein>
<dbReference type="PROSITE" id="PS50035">
    <property type="entry name" value="PLD"/>
    <property type="match status" value="1"/>
</dbReference>
<dbReference type="NCBIfam" id="NF038319">
    <property type="entry name" value="DISARM_DrmC_I"/>
    <property type="match status" value="1"/>
</dbReference>
<keyword evidence="6" id="KW-0443">Lipid metabolism</keyword>
<reference evidence="9" key="1">
    <citation type="journal article" date="2019" name="Int. J. Syst. Evol. Microbiol.">
        <title>The Global Catalogue of Microorganisms (GCM) 10K type strain sequencing project: providing services to taxonomists for standard genome sequencing and annotation.</title>
        <authorList>
            <consortium name="The Broad Institute Genomics Platform"/>
            <consortium name="The Broad Institute Genome Sequencing Center for Infectious Disease"/>
            <person name="Wu L."/>
            <person name="Ma J."/>
        </authorList>
    </citation>
    <scope>NUCLEOTIDE SEQUENCE [LARGE SCALE GENOMIC DNA]</scope>
    <source>
        <strain evidence="9">JCM 10425</strain>
    </source>
</reference>
<keyword evidence="4" id="KW-0378">Hydrolase</keyword>
<dbReference type="Gene3D" id="3.30.870.10">
    <property type="entry name" value="Endonuclease Chain A"/>
    <property type="match status" value="1"/>
</dbReference>
<sequence length="245" mass="26160">MPSDDIGGRDPHEALGGYLTAYEAGQLALAFAAGQTTMTAVDGVPSSRRTHIRELLDAAGIHHSRRDASVAILRAIAGARSVETTVTPVWTMPGSEATSGRLTREAQRIIDSARMSVVCATFNFSAGTWKSAALAAASERPGVSVAVYVDGRTGGAQKVADMLPLASVYRTKTMRPGRKQRFVSHAKFIVVDRALMLVTSANFSYPAENRNVELGLLIEDSALAASVEDLMRDKRGVLYELVPPS</sequence>
<gene>
    <name evidence="8" type="ORF">GCM10009539_59790</name>
</gene>
<comment type="caution">
    <text evidence="8">The sequence shown here is derived from an EMBL/GenBank/DDBJ whole genome shotgun (WGS) entry which is preliminary data.</text>
</comment>
<dbReference type="InterPro" id="IPR025202">
    <property type="entry name" value="PLD-like_dom"/>
</dbReference>
<organism evidence="8 9">
    <name type="scientific">Cryptosporangium japonicum</name>
    <dbReference type="NCBI Taxonomy" id="80872"/>
    <lineage>
        <taxon>Bacteria</taxon>
        <taxon>Bacillati</taxon>
        <taxon>Actinomycetota</taxon>
        <taxon>Actinomycetes</taxon>
        <taxon>Cryptosporangiales</taxon>
        <taxon>Cryptosporangiaceae</taxon>
        <taxon>Cryptosporangium</taxon>
    </lineage>
</organism>
<keyword evidence="5" id="KW-0442">Lipid degradation</keyword>
<comment type="similarity">
    <text evidence="2">Belongs to the phospholipase D family.</text>
</comment>
<dbReference type="Proteomes" id="UP001500967">
    <property type="component" value="Unassembled WGS sequence"/>
</dbReference>
<comment type="catalytic activity">
    <reaction evidence="1">
        <text>a 1,2-diacyl-sn-glycero-3-phosphocholine + H2O = a 1,2-diacyl-sn-glycero-3-phosphate + choline + H(+)</text>
        <dbReference type="Rhea" id="RHEA:14445"/>
        <dbReference type="ChEBI" id="CHEBI:15354"/>
        <dbReference type="ChEBI" id="CHEBI:15377"/>
        <dbReference type="ChEBI" id="CHEBI:15378"/>
        <dbReference type="ChEBI" id="CHEBI:57643"/>
        <dbReference type="ChEBI" id="CHEBI:58608"/>
        <dbReference type="EC" id="3.1.4.4"/>
    </reaction>
</comment>
<dbReference type="InterPro" id="IPR047955">
    <property type="entry name" value="DrmC-like"/>
</dbReference>
<dbReference type="Pfam" id="PF13091">
    <property type="entry name" value="PLDc_2"/>
    <property type="match status" value="1"/>
</dbReference>